<keyword evidence="1" id="KW-0472">Membrane</keyword>
<reference evidence="2 3" key="1">
    <citation type="submission" date="2023-01" db="EMBL/GenBank/DDBJ databases">
        <title>Characterization of estradiol degrading bacteria Microbacterium sp. MZT7 and reveal degrading genes through genome analysis.</title>
        <authorList>
            <person name="Hao P."/>
            <person name="Gao Y."/>
        </authorList>
    </citation>
    <scope>NUCLEOTIDE SEQUENCE [LARGE SCALE GENOMIC DNA]</scope>
    <source>
        <strain evidence="2 3">MZT7</strain>
    </source>
</reference>
<dbReference type="EMBL" id="CP082781">
    <property type="protein sequence ID" value="UGS27199.1"/>
    <property type="molecule type" value="Genomic_DNA"/>
</dbReference>
<evidence type="ECO:0000256" key="1">
    <source>
        <dbReference type="SAM" id="Phobius"/>
    </source>
</evidence>
<protein>
    <recommendedName>
        <fullName evidence="4">DUF2834 domain-containing protein</fullName>
    </recommendedName>
</protein>
<sequence length="108" mass="10996">MTHPDRSARGAALAATAAGLVLGGPFVLLIYLAAMALAGCVIGPCQNPQSDVLFAGVCAGLAVILLADTVLWGVAGHRRMTWPWVCAATGLLLVPFVLLVIGRGLGAF</sequence>
<feature type="transmembrane region" description="Helical" evidence="1">
    <location>
        <begin position="81"/>
        <end position="101"/>
    </location>
</feature>
<name>A0ABY3RWE4_9MICO</name>
<evidence type="ECO:0008006" key="4">
    <source>
        <dbReference type="Google" id="ProtNLM"/>
    </source>
</evidence>
<organism evidence="2 3">
    <name type="scientific">Microbacterium resistens</name>
    <dbReference type="NCBI Taxonomy" id="156977"/>
    <lineage>
        <taxon>Bacteria</taxon>
        <taxon>Bacillati</taxon>
        <taxon>Actinomycetota</taxon>
        <taxon>Actinomycetes</taxon>
        <taxon>Micrococcales</taxon>
        <taxon>Microbacteriaceae</taxon>
        <taxon>Microbacterium</taxon>
    </lineage>
</organism>
<feature type="transmembrane region" description="Helical" evidence="1">
    <location>
        <begin position="52"/>
        <end position="75"/>
    </location>
</feature>
<keyword evidence="1" id="KW-0812">Transmembrane</keyword>
<keyword evidence="1" id="KW-1133">Transmembrane helix</keyword>
<dbReference type="RefSeq" id="WP_231820630.1">
    <property type="nucleotide sequence ID" value="NZ_CP082781.1"/>
</dbReference>
<evidence type="ECO:0000313" key="2">
    <source>
        <dbReference type="EMBL" id="UGS27199.1"/>
    </source>
</evidence>
<keyword evidence="3" id="KW-1185">Reference proteome</keyword>
<proteinExistence type="predicted"/>
<accession>A0ABY3RWE4</accession>
<feature type="transmembrane region" description="Helical" evidence="1">
    <location>
        <begin position="12"/>
        <end position="40"/>
    </location>
</feature>
<gene>
    <name evidence="2" type="ORF">K8F61_03030</name>
</gene>
<evidence type="ECO:0000313" key="3">
    <source>
        <dbReference type="Proteomes" id="UP001199642"/>
    </source>
</evidence>
<dbReference type="Proteomes" id="UP001199642">
    <property type="component" value="Chromosome"/>
</dbReference>